<proteinExistence type="predicted"/>
<evidence type="ECO:0008006" key="3">
    <source>
        <dbReference type="Google" id="ProtNLM"/>
    </source>
</evidence>
<evidence type="ECO:0000313" key="2">
    <source>
        <dbReference type="Proteomes" id="UP000310158"/>
    </source>
</evidence>
<dbReference type="AlphaFoldDB" id="A0A4S4L2C8"/>
<sequence length="257" mass="28215">MAREWAHGSDFDTDINVESVAGKSSGDMTAVRSADIIRHPDHYFVVRWISSGIGVEGTLFFVFASTLTRHSRYFHHLLVLQSSSGYDLKDIGKSNDAPLALDDVSCIDLERLLWILYPPYIFSHPSSDSNRAGENASATDTSAHIGRAMQSNGRLSSIFQFCGLSLTSALSPSNHCKPSPWTLSTRSSYLTNTRSAPDGRWTLISSSASEGAVEYERGETFWVGDGYEGHASERTDSQEGKSVGVWWRSEGFGFGRG</sequence>
<accession>A0A4S4L2C8</accession>
<name>A0A4S4L2C8_9AGAM</name>
<dbReference type="EMBL" id="SGPL01001301">
    <property type="protein sequence ID" value="THH03620.1"/>
    <property type="molecule type" value="Genomic_DNA"/>
</dbReference>
<keyword evidence="2" id="KW-1185">Reference proteome</keyword>
<reference evidence="1 2" key="1">
    <citation type="submission" date="2019-02" db="EMBL/GenBank/DDBJ databases">
        <title>Genome sequencing of the rare red list fungi Bondarzewia mesenterica.</title>
        <authorList>
            <person name="Buettner E."/>
            <person name="Kellner H."/>
        </authorList>
    </citation>
    <scope>NUCLEOTIDE SEQUENCE [LARGE SCALE GENOMIC DNA]</scope>
    <source>
        <strain evidence="1 2">DSM 108281</strain>
    </source>
</reference>
<gene>
    <name evidence="1" type="ORF">EW146_g10381</name>
</gene>
<comment type="caution">
    <text evidence="1">The sequence shown here is derived from an EMBL/GenBank/DDBJ whole genome shotgun (WGS) entry which is preliminary data.</text>
</comment>
<dbReference type="OrthoDB" id="2367075at2759"/>
<evidence type="ECO:0000313" key="1">
    <source>
        <dbReference type="EMBL" id="THH03620.1"/>
    </source>
</evidence>
<protein>
    <recommendedName>
        <fullName evidence="3">BTB domain-containing protein</fullName>
    </recommendedName>
</protein>
<organism evidence="1 2">
    <name type="scientific">Bondarzewia mesenterica</name>
    <dbReference type="NCBI Taxonomy" id="1095465"/>
    <lineage>
        <taxon>Eukaryota</taxon>
        <taxon>Fungi</taxon>
        <taxon>Dikarya</taxon>
        <taxon>Basidiomycota</taxon>
        <taxon>Agaricomycotina</taxon>
        <taxon>Agaricomycetes</taxon>
        <taxon>Russulales</taxon>
        <taxon>Bondarzewiaceae</taxon>
        <taxon>Bondarzewia</taxon>
    </lineage>
</organism>
<dbReference type="Proteomes" id="UP000310158">
    <property type="component" value="Unassembled WGS sequence"/>
</dbReference>